<feature type="compositionally biased region" description="Basic and acidic residues" evidence="7">
    <location>
        <begin position="463"/>
        <end position="481"/>
    </location>
</feature>
<evidence type="ECO:0000256" key="6">
    <source>
        <dbReference type="ARBA" id="ARBA00023315"/>
    </source>
</evidence>
<keyword evidence="5 8" id="KW-0472">Membrane</keyword>
<dbReference type="PANTHER" id="PTHR13906:SF4">
    <property type="entry name" value="LYSOPHOSPHOLIPID ACYLTRANSFERASE 6"/>
    <property type="match status" value="1"/>
</dbReference>
<evidence type="ECO:0000313" key="10">
    <source>
        <dbReference type="Proteomes" id="UP000218231"/>
    </source>
</evidence>
<feature type="region of interest" description="Disordered" evidence="7">
    <location>
        <begin position="459"/>
        <end position="481"/>
    </location>
</feature>
<evidence type="ECO:0000313" key="9">
    <source>
        <dbReference type="EMBL" id="PAV79632.1"/>
    </source>
</evidence>
<dbReference type="GO" id="GO:0016020">
    <property type="term" value="C:membrane"/>
    <property type="evidence" value="ECO:0007669"/>
    <property type="project" value="UniProtKB-SubCell"/>
</dbReference>
<name>A0A2A2L0G1_9BILA</name>
<proteinExistence type="predicted"/>
<dbReference type="Proteomes" id="UP000218231">
    <property type="component" value="Unassembled WGS sequence"/>
</dbReference>
<accession>A0A2A2L0G1</accession>
<protein>
    <recommendedName>
        <fullName evidence="11">MBOAT family protein</fullName>
    </recommendedName>
</protein>
<feature type="transmembrane region" description="Helical" evidence="8">
    <location>
        <begin position="401"/>
        <end position="420"/>
    </location>
</feature>
<feature type="transmembrane region" description="Helical" evidence="8">
    <location>
        <begin position="28"/>
        <end position="44"/>
    </location>
</feature>
<keyword evidence="10" id="KW-1185">Reference proteome</keyword>
<evidence type="ECO:0000256" key="8">
    <source>
        <dbReference type="SAM" id="Phobius"/>
    </source>
</evidence>
<reference evidence="9 10" key="1">
    <citation type="journal article" date="2017" name="Curr. Biol.">
        <title>Genome architecture and evolution of a unichromosomal asexual nematode.</title>
        <authorList>
            <person name="Fradin H."/>
            <person name="Zegar C."/>
            <person name="Gutwein M."/>
            <person name="Lucas J."/>
            <person name="Kovtun M."/>
            <person name="Corcoran D."/>
            <person name="Baugh L.R."/>
            <person name="Kiontke K."/>
            <person name="Gunsalus K."/>
            <person name="Fitch D.H."/>
            <person name="Piano F."/>
        </authorList>
    </citation>
    <scope>NUCLEOTIDE SEQUENCE [LARGE SCALE GENOMIC DNA]</scope>
    <source>
        <strain evidence="9">PF1309</strain>
    </source>
</reference>
<evidence type="ECO:0000256" key="7">
    <source>
        <dbReference type="SAM" id="MobiDB-lite"/>
    </source>
</evidence>
<comment type="subcellular location">
    <subcellularLocation>
        <location evidence="1">Membrane</location>
        <topology evidence="1">Multi-pass membrane protein</topology>
    </subcellularLocation>
</comment>
<dbReference type="Pfam" id="PF03062">
    <property type="entry name" value="MBOAT"/>
    <property type="match status" value="1"/>
</dbReference>
<dbReference type="AlphaFoldDB" id="A0A2A2L0G1"/>
<feature type="transmembrane region" description="Helical" evidence="8">
    <location>
        <begin position="174"/>
        <end position="195"/>
    </location>
</feature>
<dbReference type="OrthoDB" id="286734at2759"/>
<gene>
    <name evidence="9" type="ORF">WR25_18318</name>
</gene>
<dbReference type="STRING" id="2018661.A0A2A2L0G1"/>
<feature type="transmembrane region" description="Helical" evidence="8">
    <location>
        <begin position="261"/>
        <end position="283"/>
    </location>
</feature>
<sequence>MPGVHTFYDGCQILQPFADAIGIEIDRTNFVVAMFINLCFAYIYRTRMGPGQVSRQVRTVAPSILGIALCFFCFGRAIKHLLSNALISYVIMYFAPAKHVHKLVFLFAMGYLLFIHFYRFLILTSYYLDITGPIMVAVEKITMIAFNLHDGVVKKESELTPWQKRQQLKKLPSFLEYMSYIFNFQTVLTGPVNFYSDYEKFLDGTHVPLDKSGKPHSPTKVATKKCIEALVYMIIIATLGSTYTPELITRSDYLALPIYKWLFWWFFTIQLIRVTYYFAWVLADAICNLSGFGFNGFDEQGNPQWTLCTSVYPYKVEMAQSFKETLDGWNTLTGEWLRQIAYERAPKNIRTLSTYVLSAVWHGVSVGYYMTFMTGALMTLAGSTFRRCMRWRFVDNPQAKLVYDFVSFWATKVALAYTTYPFVMMNLQPGLFVYQRVFFFVHVSALLILIVLPKVFPPQRKPKTSDGTEQKEKNAELKKDL</sequence>
<feature type="transmembrane region" description="Helical" evidence="8">
    <location>
        <begin position="103"/>
        <end position="128"/>
    </location>
</feature>
<dbReference type="InterPro" id="IPR004299">
    <property type="entry name" value="MBOAT_fam"/>
</dbReference>
<keyword evidence="6" id="KW-0012">Acyltransferase</keyword>
<evidence type="ECO:0008006" key="11">
    <source>
        <dbReference type="Google" id="ProtNLM"/>
    </source>
</evidence>
<evidence type="ECO:0000256" key="5">
    <source>
        <dbReference type="ARBA" id="ARBA00023136"/>
    </source>
</evidence>
<dbReference type="InterPro" id="IPR049941">
    <property type="entry name" value="LPLAT_7/PORCN-like"/>
</dbReference>
<keyword evidence="4 8" id="KW-1133">Transmembrane helix</keyword>
<feature type="transmembrane region" description="Helical" evidence="8">
    <location>
        <begin position="359"/>
        <end position="380"/>
    </location>
</feature>
<evidence type="ECO:0000256" key="1">
    <source>
        <dbReference type="ARBA" id="ARBA00004141"/>
    </source>
</evidence>
<feature type="transmembrane region" description="Helical" evidence="8">
    <location>
        <begin position="64"/>
        <end position="91"/>
    </location>
</feature>
<evidence type="ECO:0000256" key="2">
    <source>
        <dbReference type="ARBA" id="ARBA00022679"/>
    </source>
</evidence>
<evidence type="ECO:0000256" key="4">
    <source>
        <dbReference type="ARBA" id="ARBA00022989"/>
    </source>
</evidence>
<feature type="transmembrane region" description="Helical" evidence="8">
    <location>
        <begin position="229"/>
        <end position="249"/>
    </location>
</feature>
<evidence type="ECO:0000256" key="3">
    <source>
        <dbReference type="ARBA" id="ARBA00022692"/>
    </source>
</evidence>
<keyword evidence="3 8" id="KW-0812">Transmembrane</keyword>
<organism evidence="9 10">
    <name type="scientific">Diploscapter pachys</name>
    <dbReference type="NCBI Taxonomy" id="2018661"/>
    <lineage>
        <taxon>Eukaryota</taxon>
        <taxon>Metazoa</taxon>
        <taxon>Ecdysozoa</taxon>
        <taxon>Nematoda</taxon>
        <taxon>Chromadorea</taxon>
        <taxon>Rhabditida</taxon>
        <taxon>Rhabditina</taxon>
        <taxon>Rhabditomorpha</taxon>
        <taxon>Rhabditoidea</taxon>
        <taxon>Rhabditidae</taxon>
        <taxon>Diploscapter</taxon>
    </lineage>
</organism>
<comment type="caution">
    <text evidence="9">The sequence shown here is derived from an EMBL/GenBank/DDBJ whole genome shotgun (WGS) entry which is preliminary data.</text>
</comment>
<dbReference type="GO" id="GO:0016746">
    <property type="term" value="F:acyltransferase activity"/>
    <property type="evidence" value="ECO:0007669"/>
    <property type="project" value="UniProtKB-KW"/>
</dbReference>
<dbReference type="EMBL" id="LIAE01007387">
    <property type="protein sequence ID" value="PAV79632.1"/>
    <property type="molecule type" value="Genomic_DNA"/>
</dbReference>
<dbReference type="PANTHER" id="PTHR13906">
    <property type="entry name" value="PORCUPINE"/>
    <property type="match status" value="1"/>
</dbReference>
<keyword evidence="2" id="KW-0808">Transferase</keyword>
<feature type="transmembrane region" description="Helical" evidence="8">
    <location>
        <begin position="432"/>
        <end position="452"/>
    </location>
</feature>
<dbReference type="GO" id="GO:0030258">
    <property type="term" value="P:lipid modification"/>
    <property type="evidence" value="ECO:0007669"/>
    <property type="project" value="TreeGrafter"/>
</dbReference>